<dbReference type="Proteomes" id="UP001305779">
    <property type="component" value="Unassembled WGS sequence"/>
</dbReference>
<evidence type="ECO:0000256" key="2">
    <source>
        <dbReference type="ARBA" id="ARBA00023002"/>
    </source>
</evidence>
<sequence>MNCRLLTAQAPAYDHDDQPNATICMTAAQDVARFVTQSLDLRTWPPELRMHGQRIQVKDLVLQVQRLTGRAFNIQWHGPVTLRAEMQVAVAQNDNARQTRLRALMNTCEGRYDFDNSNLNQMFSDIQPIDFDVWFTAKWNPQQL</sequence>
<evidence type="ECO:0000313" key="4">
    <source>
        <dbReference type="Proteomes" id="UP001305779"/>
    </source>
</evidence>
<accession>A0ABR0EYZ1</accession>
<name>A0ABR0EYZ1_ZASCE</name>
<keyword evidence="1" id="KW-0521">NADP</keyword>
<dbReference type="InterPro" id="IPR051609">
    <property type="entry name" value="NmrA/Isoflavone_reductase-like"/>
</dbReference>
<evidence type="ECO:0000313" key="3">
    <source>
        <dbReference type="EMBL" id="KAK4506722.1"/>
    </source>
</evidence>
<protein>
    <submittedName>
        <fullName evidence="3">Uncharacterized protein</fullName>
    </submittedName>
</protein>
<keyword evidence="4" id="KW-1185">Reference proteome</keyword>
<keyword evidence="2" id="KW-0560">Oxidoreductase</keyword>
<dbReference type="EMBL" id="JAXOVC010000001">
    <property type="protein sequence ID" value="KAK4506722.1"/>
    <property type="molecule type" value="Genomic_DNA"/>
</dbReference>
<gene>
    <name evidence="3" type="ORF">PRZ48_000455</name>
</gene>
<dbReference type="PANTHER" id="PTHR47706:SF5">
    <property type="entry name" value="ISOFLAVONE REDUCTASE"/>
    <property type="match status" value="1"/>
</dbReference>
<comment type="caution">
    <text evidence="3">The sequence shown here is derived from an EMBL/GenBank/DDBJ whole genome shotgun (WGS) entry which is preliminary data.</text>
</comment>
<organism evidence="3 4">
    <name type="scientific">Zasmidium cellare</name>
    <name type="common">Wine cellar mold</name>
    <name type="synonym">Racodium cellare</name>
    <dbReference type="NCBI Taxonomy" id="395010"/>
    <lineage>
        <taxon>Eukaryota</taxon>
        <taxon>Fungi</taxon>
        <taxon>Dikarya</taxon>
        <taxon>Ascomycota</taxon>
        <taxon>Pezizomycotina</taxon>
        <taxon>Dothideomycetes</taxon>
        <taxon>Dothideomycetidae</taxon>
        <taxon>Mycosphaerellales</taxon>
        <taxon>Mycosphaerellaceae</taxon>
        <taxon>Zasmidium</taxon>
    </lineage>
</organism>
<dbReference type="PANTHER" id="PTHR47706">
    <property type="entry name" value="NMRA-LIKE FAMILY PROTEIN"/>
    <property type="match status" value="1"/>
</dbReference>
<reference evidence="3 4" key="1">
    <citation type="journal article" date="2023" name="G3 (Bethesda)">
        <title>A chromosome-level genome assembly of Zasmidium syzygii isolated from banana leaves.</title>
        <authorList>
            <person name="van Westerhoven A.C."/>
            <person name="Mehrabi R."/>
            <person name="Talebi R."/>
            <person name="Steentjes M.B.F."/>
            <person name="Corcolon B."/>
            <person name="Chong P.A."/>
            <person name="Kema G.H.J."/>
            <person name="Seidl M.F."/>
        </authorList>
    </citation>
    <scope>NUCLEOTIDE SEQUENCE [LARGE SCALE GENOMIC DNA]</scope>
    <source>
        <strain evidence="3 4">P124</strain>
    </source>
</reference>
<evidence type="ECO:0000256" key="1">
    <source>
        <dbReference type="ARBA" id="ARBA00022857"/>
    </source>
</evidence>
<proteinExistence type="predicted"/>